<organism evidence="1 2">
    <name type="scientific">Fusarium solani subsp. cucurbitae</name>
    <name type="common">Neocosmosporum cucurbitae</name>
    <dbReference type="NCBI Taxonomy" id="2747967"/>
    <lineage>
        <taxon>Eukaryota</taxon>
        <taxon>Fungi</taxon>
        <taxon>Dikarya</taxon>
        <taxon>Ascomycota</taxon>
        <taxon>Pezizomycotina</taxon>
        <taxon>Sordariomycetes</taxon>
        <taxon>Hypocreomycetidae</taxon>
        <taxon>Hypocreales</taxon>
        <taxon>Nectriaceae</taxon>
        <taxon>Fusarium</taxon>
        <taxon>Fusarium solani species complex</taxon>
    </lineage>
</organism>
<proteinExistence type="predicted"/>
<evidence type="ECO:0000313" key="2">
    <source>
        <dbReference type="Proteomes" id="UP000830768"/>
    </source>
</evidence>
<evidence type="ECO:0000313" key="1">
    <source>
        <dbReference type="EMBL" id="UPL03808.1"/>
    </source>
</evidence>
<dbReference type="Proteomes" id="UP000830768">
    <property type="component" value="Chromosome 13"/>
</dbReference>
<accession>A0ACD3ZRP9</accession>
<keyword evidence="2" id="KW-1185">Reference proteome</keyword>
<protein>
    <submittedName>
        <fullName evidence="1">Uncharacterized protein</fullName>
    </submittedName>
</protein>
<dbReference type="EMBL" id="CP090041">
    <property type="protein sequence ID" value="UPL03808.1"/>
    <property type="molecule type" value="Genomic_DNA"/>
</dbReference>
<sequence length="605" mass="66633">METESKPSEMGTPRSSSLSSLSDSDSDSETAKNLQRRSNDSDSQTNNEDKIEWLATTRKRRSTAGNRMKSMLANEEPDSDLELLFAEDENDQGFSDVDENASDVHMDSSSDDEDNDNNDDDLEGEKELERQAKERRTAQRKRKAQEAIPAKFRKKVRIDPTTKTPAAPTRPPPRPKKKSERTSWLPSPADLPTRASSRQTTRLSKEQLHQQMVEREARRLKQVAQMQKKAARLEAMKKPPMTQEERLREAAIVEKRNSKSLNRWEVAEKQREEERRAKLAALHQRTLKGPVITFWSGIGEWMGRHMVIEEPAKEKRKRGEKAKGKDKDKSKDQDKTPAGAPNPPEAEPQPPQPSTGARNAMVFQNFDNNALKDRTIQTQIIFGRKMNKLPKPSPAPLCVITNHPARYRDPRTGLPYYNAYAYREIQRLIRNEYRWSCALNAWVGSGTYAARGVPERFLNPNGKGPEKKEPAVGDETKGETAKTTDAAPAPKGPDGSTGTQVPENKVNTVKDEPKPSPISQPDTAKATAQVNTAAPGSLAQPPAAGPSTSISAPAPVPASAPVLTPPTFAPPASAAAPPPQPQLQAPTNPPPTAAGTAPTPAQEAK</sequence>
<name>A0ACD3ZRP9_FUSSC</name>
<gene>
    <name evidence="1" type="ORF">LCI18_014742</name>
</gene>
<reference evidence="1" key="1">
    <citation type="submission" date="2021-11" db="EMBL/GenBank/DDBJ databases">
        <title>Fusarium solani-melongenae Genome sequencing and assembly.</title>
        <authorList>
            <person name="Xie S."/>
            <person name="Huang L."/>
            <person name="Zhang X."/>
        </authorList>
    </citation>
    <scope>NUCLEOTIDE SEQUENCE</scope>
    <source>
        <strain evidence="1">CRI 24-3</strain>
    </source>
</reference>